<evidence type="ECO:0000313" key="2">
    <source>
        <dbReference type="EMBL" id="MFD1936658.1"/>
    </source>
</evidence>
<proteinExistence type="predicted"/>
<dbReference type="EMBL" id="JBHUFV010000051">
    <property type="protein sequence ID" value="MFD1936658.1"/>
    <property type="molecule type" value="Genomic_DNA"/>
</dbReference>
<dbReference type="Proteomes" id="UP001597368">
    <property type="component" value="Unassembled WGS sequence"/>
</dbReference>
<dbReference type="PROSITE" id="PS51257">
    <property type="entry name" value="PROKAR_LIPOPROTEIN"/>
    <property type="match status" value="1"/>
</dbReference>
<dbReference type="Gene3D" id="3.40.190.10">
    <property type="entry name" value="Periplasmic binding protein-like II"/>
    <property type="match status" value="2"/>
</dbReference>
<organism evidence="2 3">
    <name type="scientific">Nonomuraea mangrovi</name>
    <dbReference type="NCBI Taxonomy" id="2316207"/>
    <lineage>
        <taxon>Bacteria</taxon>
        <taxon>Bacillati</taxon>
        <taxon>Actinomycetota</taxon>
        <taxon>Actinomycetes</taxon>
        <taxon>Streptosporangiales</taxon>
        <taxon>Streptosporangiaceae</taxon>
        <taxon>Nonomuraea</taxon>
    </lineage>
</organism>
<comment type="caution">
    <text evidence="2">The sequence shown here is derived from an EMBL/GenBank/DDBJ whole genome shotgun (WGS) entry which is preliminary data.</text>
</comment>
<keyword evidence="1" id="KW-0732">Signal</keyword>
<name>A0ABW4T5F3_9ACTN</name>
<dbReference type="InterPro" id="IPR006059">
    <property type="entry name" value="SBP"/>
</dbReference>
<gene>
    <name evidence="2" type="ORF">ACFSKW_34820</name>
</gene>
<dbReference type="PANTHER" id="PTHR43649:SF12">
    <property type="entry name" value="DIACETYLCHITOBIOSE BINDING PROTEIN DASA"/>
    <property type="match status" value="1"/>
</dbReference>
<keyword evidence="3" id="KW-1185">Reference proteome</keyword>
<accession>A0ABW4T5F3</accession>
<dbReference type="Pfam" id="PF01547">
    <property type="entry name" value="SBP_bac_1"/>
    <property type="match status" value="1"/>
</dbReference>
<dbReference type="PANTHER" id="PTHR43649">
    <property type="entry name" value="ARABINOSE-BINDING PROTEIN-RELATED"/>
    <property type="match status" value="1"/>
</dbReference>
<dbReference type="InterPro" id="IPR050490">
    <property type="entry name" value="Bact_solute-bd_prot1"/>
</dbReference>
<feature type="signal peptide" evidence="1">
    <location>
        <begin position="1"/>
        <end position="19"/>
    </location>
</feature>
<sequence length="440" mass="47234">MRTQLIRLIAAVAGTAVLAVGCGSGGTGQGAAGGKAEITLWQQKFTDQEDTWYKKAVAAFNKSQDKVVLKHVIVPADVWDQKMKAAQAAGKAPDVYTVNYSKVPGFARTGQIQALDPLIPADKWAGLQESVVGSVEHKGKKYGYPMLVEPSAVLYYRKDLFAKAGLDPNKPPATWQELIDYGKKLTTKDVAGVVTAANQIDMAWSSWGLQWNAAGHLPISDDWSTPQATDAKYKQLLQVYQTLYQQGIMPKQPLAPYADANPLGQGKTAMMVCGSWAASVLLQDYPKLVANIGAAALPSFDGDTTKPTATLGGWTLVVDAKSKNAKASADFVSWLLAGDPTLLVEFFKNTKFSKYSPRAAVADAIKNDPAAADNPWARTIEEQVVKYAKPEPAYDWAISLAFGKAIEKALQGKDIDQALQAADAEIKDVIAKNNLAGQGS</sequence>
<evidence type="ECO:0000313" key="3">
    <source>
        <dbReference type="Proteomes" id="UP001597368"/>
    </source>
</evidence>
<protein>
    <submittedName>
        <fullName evidence="2">Extracellular solute-binding protein</fullName>
    </submittedName>
</protein>
<dbReference type="RefSeq" id="WP_379577140.1">
    <property type="nucleotide sequence ID" value="NZ_JBHUFV010000051.1"/>
</dbReference>
<feature type="chain" id="PRO_5046243925" evidence="1">
    <location>
        <begin position="20"/>
        <end position="440"/>
    </location>
</feature>
<reference evidence="3" key="1">
    <citation type="journal article" date="2019" name="Int. J. Syst. Evol. Microbiol.">
        <title>The Global Catalogue of Microorganisms (GCM) 10K type strain sequencing project: providing services to taxonomists for standard genome sequencing and annotation.</title>
        <authorList>
            <consortium name="The Broad Institute Genomics Platform"/>
            <consortium name="The Broad Institute Genome Sequencing Center for Infectious Disease"/>
            <person name="Wu L."/>
            <person name="Ma J."/>
        </authorList>
    </citation>
    <scope>NUCLEOTIDE SEQUENCE [LARGE SCALE GENOMIC DNA]</scope>
    <source>
        <strain evidence="3">ICMP 6774ER</strain>
    </source>
</reference>
<dbReference type="SUPFAM" id="SSF53850">
    <property type="entry name" value="Periplasmic binding protein-like II"/>
    <property type="match status" value="1"/>
</dbReference>
<evidence type="ECO:0000256" key="1">
    <source>
        <dbReference type="SAM" id="SignalP"/>
    </source>
</evidence>